<reference evidence="1 2" key="1">
    <citation type="journal article" date="2021" name="Commun. Biol.">
        <title>The genome of Shorea leprosula (Dipterocarpaceae) highlights the ecological relevance of drought in aseasonal tropical rainforests.</title>
        <authorList>
            <person name="Ng K.K.S."/>
            <person name="Kobayashi M.J."/>
            <person name="Fawcett J.A."/>
            <person name="Hatakeyama M."/>
            <person name="Paape T."/>
            <person name="Ng C.H."/>
            <person name="Ang C.C."/>
            <person name="Tnah L.H."/>
            <person name="Lee C.T."/>
            <person name="Nishiyama T."/>
            <person name="Sese J."/>
            <person name="O'Brien M.J."/>
            <person name="Copetti D."/>
            <person name="Mohd Noor M.I."/>
            <person name="Ong R.C."/>
            <person name="Putra M."/>
            <person name="Sireger I.Z."/>
            <person name="Indrioko S."/>
            <person name="Kosugi Y."/>
            <person name="Izuno A."/>
            <person name="Isagi Y."/>
            <person name="Lee S.L."/>
            <person name="Shimizu K.K."/>
        </authorList>
    </citation>
    <scope>NUCLEOTIDE SEQUENCE [LARGE SCALE GENOMIC DNA]</scope>
    <source>
        <strain evidence="1">214</strain>
    </source>
</reference>
<accession>A0AAV5K7R7</accession>
<proteinExistence type="predicted"/>
<sequence>MAVACRLQGAGLGTGVHEAQQGAATGVQARCRGVGVACEGVMMASVQGHHCRQWGAAGQAECRRSSAERSSWCRKQGRAQQSAGWGRVQTIWAQSREQGRRCRAGAARLGVRGGDDGSVQRSWVRCRGSGLCRGERKLEIDAEERGG</sequence>
<organism evidence="1 2">
    <name type="scientific">Rubroshorea leprosula</name>
    <dbReference type="NCBI Taxonomy" id="152421"/>
    <lineage>
        <taxon>Eukaryota</taxon>
        <taxon>Viridiplantae</taxon>
        <taxon>Streptophyta</taxon>
        <taxon>Embryophyta</taxon>
        <taxon>Tracheophyta</taxon>
        <taxon>Spermatophyta</taxon>
        <taxon>Magnoliopsida</taxon>
        <taxon>eudicotyledons</taxon>
        <taxon>Gunneridae</taxon>
        <taxon>Pentapetalae</taxon>
        <taxon>rosids</taxon>
        <taxon>malvids</taxon>
        <taxon>Malvales</taxon>
        <taxon>Dipterocarpaceae</taxon>
        <taxon>Rubroshorea</taxon>
    </lineage>
</organism>
<keyword evidence="2" id="KW-1185">Reference proteome</keyword>
<dbReference type="AlphaFoldDB" id="A0AAV5K7R7"/>
<name>A0AAV5K7R7_9ROSI</name>
<dbReference type="EMBL" id="BPVZ01000054">
    <property type="protein sequence ID" value="GKV19964.1"/>
    <property type="molecule type" value="Genomic_DNA"/>
</dbReference>
<comment type="caution">
    <text evidence="1">The sequence shown here is derived from an EMBL/GenBank/DDBJ whole genome shotgun (WGS) entry which is preliminary data.</text>
</comment>
<gene>
    <name evidence="1" type="ORF">SLEP1_g30153</name>
</gene>
<evidence type="ECO:0000313" key="1">
    <source>
        <dbReference type="EMBL" id="GKV19964.1"/>
    </source>
</evidence>
<evidence type="ECO:0000313" key="2">
    <source>
        <dbReference type="Proteomes" id="UP001054252"/>
    </source>
</evidence>
<protein>
    <submittedName>
        <fullName evidence="1">Uncharacterized protein</fullName>
    </submittedName>
</protein>
<dbReference type="Proteomes" id="UP001054252">
    <property type="component" value="Unassembled WGS sequence"/>
</dbReference>